<name>A0A0W0RZE0_9GAMM</name>
<organism evidence="1 2">
    <name type="scientific">Legionella brunensis</name>
    <dbReference type="NCBI Taxonomy" id="29422"/>
    <lineage>
        <taxon>Bacteria</taxon>
        <taxon>Pseudomonadati</taxon>
        <taxon>Pseudomonadota</taxon>
        <taxon>Gammaproteobacteria</taxon>
        <taxon>Legionellales</taxon>
        <taxon>Legionellaceae</taxon>
        <taxon>Legionella</taxon>
    </lineage>
</organism>
<evidence type="ECO:0000313" key="1">
    <source>
        <dbReference type="EMBL" id="KTC76556.1"/>
    </source>
</evidence>
<comment type="caution">
    <text evidence="1">The sequence shown here is derived from an EMBL/GenBank/DDBJ whole genome shotgun (WGS) entry which is preliminary data.</text>
</comment>
<dbReference type="AlphaFoldDB" id="A0A0W0RZE0"/>
<dbReference type="EMBL" id="LNXV01000037">
    <property type="protein sequence ID" value="KTC76556.1"/>
    <property type="molecule type" value="Genomic_DNA"/>
</dbReference>
<reference evidence="1 2" key="1">
    <citation type="submission" date="2015-11" db="EMBL/GenBank/DDBJ databases">
        <title>Genomic analysis of 38 Legionella species identifies large and diverse effector repertoires.</title>
        <authorList>
            <person name="Burstein D."/>
            <person name="Amaro F."/>
            <person name="Zusman T."/>
            <person name="Lifshitz Z."/>
            <person name="Cohen O."/>
            <person name="Gilbert J.A."/>
            <person name="Pupko T."/>
            <person name="Shuman H.A."/>
            <person name="Segal G."/>
        </authorList>
    </citation>
    <scope>NUCLEOTIDE SEQUENCE [LARGE SCALE GENOMIC DNA]</scope>
    <source>
        <strain evidence="1 2">ATCC 43878</strain>
    </source>
</reference>
<keyword evidence="2" id="KW-1185">Reference proteome</keyword>
<gene>
    <name evidence="1" type="ORF">Lbru_3269</name>
</gene>
<dbReference type="PATRIC" id="fig|29422.6.peg.3454"/>
<dbReference type="STRING" id="29422.Lbru_3269"/>
<protein>
    <submittedName>
        <fullName evidence="1">5' DNA primase TraC</fullName>
    </submittedName>
</protein>
<dbReference type="Pfam" id="PF13148">
    <property type="entry name" value="DUF3987"/>
    <property type="match status" value="1"/>
</dbReference>
<dbReference type="InterPro" id="IPR025048">
    <property type="entry name" value="DUF3987"/>
</dbReference>
<dbReference type="Proteomes" id="UP000054742">
    <property type="component" value="Unassembled WGS sequence"/>
</dbReference>
<proteinExistence type="predicted"/>
<accession>A0A0W0RZE0</accession>
<dbReference type="OrthoDB" id="9067983at2"/>
<sequence length="502" mass="57103">MSSFVINTELDNVEAAIARITRDWETPIPFAVTKQEESAYPLQALPRILQKTVSDYQQYGQQPISLIACGALANVSLACQSLANVARDHYLISPVSLYFIVLASSGERKSASDNLFSHAARSWEERVRSQRLPMANAAKVLHRAWKMQCDELIYRLRSGSFSDDYADTREELEELMMHEPEIPLLPTLYFEDVTQEALAHSLAHGWPSASLWSDEAGIIIGSQSMQSNPTRFVALLNRLWDAKLFTTHRKTSDNFVLKNRRLTLNLLSQPILMQQLLGQSQHIARQSGFLPRCLLAYPKSLMGTRLYQEPNDSLSCFSAYHERITSCLSQSEELGIKGCINLPTLVFSPQAKQKWIQFFNHMESGLSDNGPWVALKDFVSKAAENSARLAALFHLFEGKVGDISTEHIESAIEIIRWHMQETRRLLSTESSQSEVQDAQKLLNWLMMKDHYTISVREIQRLSPLRDKSRMNKAIDILMDHHVIRETTQGNKTILEMNPHCSQ</sequence>
<dbReference type="RefSeq" id="WP_058443214.1">
    <property type="nucleotide sequence ID" value="NZ_CAAAHU010000024.1"/>
</dbReference>
<evidence type="ECO:0000313" key="2">
    <source>
        <dbReference type="Proteomes" id="UP000054742"/>
    </source>
</evidence>